<dbReference type="PANTHER" id="PTHR33577">
    <property type="entry name" value="STERIGMATOCYSTIN BIOSYNTHESIS PEROXIDASE STCC-RELATED"/>
    <property type="match status" value="1"/>
</dbReference>
<keyword evidence="2 10" id="KW-0575">Peroxidase</keyword>
<dbReference type="OrthoDB" id="407298at2759"/>
<accession>A0A4S4MUP4</accession>
<dbReference type="Pfam" id="PF01328">
    <property type="entry name" value="Peroxidase_2"/>
    <property type="match status" value="1"/>
</dbReference>
<dbReference type="InterPro" id="IPR036851">
    <property type="entry name" value="Chloroperoxidase-like_sf"/>
</dbReference>
<name>A0A4S4MUP4_9APHY</name>
<comment type="similarity">
    <text evidence="7">Belongs to the chloroperoxidase family.</text>
</comment>
<dbReference type="PANTHER" id="PTHR33577:SF18">
    <property type="entry name" value="HEME HALOPEROXIDASE FAMILY PROFILE DOMAIN-CONTAINING PROTEIN"/>
    <property type="match status" value="1"/>
</dbReference>
<dbReference type="Proteomes" id="UP000308730">
    <property type="component" value="Unassembled WGS sequence"/>
</dbReference>
<keyword evidence="6" id="KW-0408">Iron</keyword>
<comment type="caution">
    <text evidence="10">The sequence shown here is derived from an EMBL/GenBank/DDBJ whole genome shotgun (WGS) entry which is preliminary data.</text>
</comment>
<feature type="transmembrane region" description="Helical" evidence="8">
    <location>
        <begin position="12"/>
        <end position="40"/>
    </location>
</feature>
<dbReference type="EMBL" id="SGPM01000144">
    <property type="protein sequence ID" value="THH29028.1"/>
    <property type="molecule type" value="Genomic_DNA"/>
</dbReference>
<evidence type="ECO:0000256" key="7">
    <source>
        <dbReference type="ARBA" id="ARBA00025795"/>
    </source>
</evidence>
<organism evidence="10 11">
    <name type="scientific">Antrodiella citrinella</name>
    <dbReference type="NCBI Taxonomy" id="2447956"/>
    <lineage>
        <taxon>Eukaryota</taxon>
        <taxon>Fungi</taxon>
        <taxon>Dikarya</taxon>
        <taxon>Basidiomycota</taxon>
        <taxon>Agaricomycotina</taxon>
        <taxon>Agaricomycetes</taxon>
        <taxon>Polyporales</taxon>
        <taxon>Steccherinaceae</taxon>
        <taxon>Antrodiella</taxon>
    </lineage>
</organism>
<evidence type="ECO:0000256" key="4">
    <source>
        <dbReference type="ARBA" id="ARBA00022723"/>
    </source>
</evidence>
<evidence type="ECO:0000313" key="10">
    <source>
        <dbReference type="EMBL" id="THH29028.1"/>
    </source>
</evidence>
<dbReference type="EC" id="1.11.2.1" evidence="10"/>
<keyword evidence="11" id="KW-1185">Reference proteome</keyword>
<dbReference type="Gene3D" id="1.10.489.10">
    <property type="entry name" value="Chloroperoxidase-like"/>
    <property type="match status" value="1"/>
</dbReference>
<sequence length="298" mass="32622">MPSDSLQASGSFLVVALSNIFGGVVASIHGVLMIIVVLVWDFGIVIFNLSTPNHASTRVVPQGYAGANGLWPKYDPPVEGNSRCSCPALNAMANHGILPHDGRNITFRELNTAVRTTYNFAPSFCYFVPNHMAGILDRNYWSDRFDLADLDVHNGVEHDASLTREDPFFQNDQSTVSVPLVEKLLKSGTGPNGDLTPADFSRLLSERRAESRARNPQYSQALQHKLLGSFNSAAMLTCFGGKIKDLRPFLLEERIPDNWQPQITSRMGLTLAAVNGVLARVELGVEDVGAKREKLKAA</sequence>
<evidence type="ECO:0000256" key="6">
    <source>
        <dbReference type="ARBA" id="ARBA00023004"/>
    </source>
</evidence>
<proteinExistence type="inferred from homology"/>
<evidence type="ECO:0000256" key="1">
    <source>
        <dbReference type="ARBA" id="ARBA00001970"/>
    </source>
</evidence>
<evidence type="ECO:0000256" key="2">
    <source>
        <dbReference type="ARBA" id="ARBA00022559"/>
    </source>
</evidence>
<keyword evidence="8" id="KW-0812">Transmembrane</keyword>
<evidence type="ECO:0000256" key="8">
    <source>
        <dbReference type="SAM" id="Phobius"/>
    </source>
</evidence>
<dbReference type="InterPro" id="IPR000028">
    <property type="entry name" value="Chloroperoxidase"/>
</dbReference>
<gene>
    <name evidence="10" type="ORF">EUX98_g5167</name>
</gene>
<evidence type="ECO:0000313" key="11">
    <source>
        <dbReference type="Proteomes" id="UP000308730"/>
    </source>
</evidence>
<keyword evidence="8" id="KW-0472">Membrane</keyword>
<dbReference type="SUPFAM" id="SSF47571">
    <property type="entry name" value="Cloroperoxidase"/>
    <property type="match status" value="1"/>
</dbReference>
<dbReference type="PROSITE" id="PS51405">
    <property type="entry name" value="HEME_HALOPEROXIDASE"/>
    <property type="match status" value="1"/>
</dbReference>
<keyword evidence="3" id="KW-0349">Heme</keyword>
<dbReference type="AlphaFoldDB" id="A0A4S4MUP4"/>
<evidence type="ECO:0000259" key="9">
    <source>
        <dbReference type="PROSITE" id="PS51405"/>
    </source>
</evidence>
<evidence type="ECO:0000256" key="3">
    <source>
        <dbReference type="ARBA" id="ARBA00022617"/>
    </source>
</evidence>
<reference evidence="10 11" key="1">
    <citation type="submission" date="2019-02" db="EMBL/GenBank/DDBJ databases">
        <title>Genome sequencing of the rare red list fungi Antrodiella citrinella (Flaviporus citrinellus).</title>
        <authorList>
            <person name="Buettner E."/>
            <person name="Kellner H."/>
        </authorList>
    </citation>
    <scope>NUCLEOTIDE SEQUENCE [LARGE SCALE GENOMIC DNA]</scope>
    <source>
        <strain evidence="10 11">DSM 108506</strain>
    </source>
</reference>
<keyword evidence="8" id="KW-1133">Transmembrane helix</keyword>
<dbReference type="GO" id="GO:0004601">
    <property type="term" value="F:peroxidase activity"/>
    <property type="evidence" value="ECO:0007669"/>
    <property type="project" value="UniProtKB-KW"/>
</dbReference>
<comment type="cofactor">
    <cofactor evidence="1">
        <name>heme b</name>
        <dbReference type="ChEBI" id="CHEBI:60344"/>
    </cofactor>
</comment>
<protein>
    <submittedName>
        <fullName evidence="10">Heme-thiolate peroxidase</fullName>
        <ecNumber evidence="10">1.11.2.1</ecNumber>
    </submittedName>
</protein>
<dbReference type="GO" id="GO:0046872">
    <property type="term" value="F:metal ion binding"/>
    <property type="evidence" value="ECO:0007669"/>
    <property type="project" value="UniProtKB-KW"/>
</dbReference>
<keyword evidence="4" id="KW-0479">Metal-binding</keyword>
<feature type="domain" description="Heme haloperoxidase family profile" evidence="9">
    <location>
        <begin position="70"/>
        <end position="276"/>
    </location>
</feature>
<keyword evidence="5 10" id="KW-0560">Oxidoreductase</keyword>
<evidence type="ECO:0000256" key="5">
    <source>
        <dbReference type="ARBA" id="ARBA00023002"/>
    </source>
</evidence>